<protein>
    <submittedName>
        <fullName evidence="3">Allergen V5/Tpx-1-related protein</fullName>
    </submittedName>
</protein>
<dbReference type="InterPro" id="IPR035940">
    <property type="entry name" value="CAP_sf"/>
</dbReference>
<proteinExistence type="predicted"/>
<dbReference type="OMA" id="RYQRDKM"/>
<evidence type="ECO:0000259" key="2">
    <source>
        <dbReference type="SMART" id="SM00198"/>
    </source>
</evidence>
<name>A0A1R3GFL0_COCAP</name>
<dbReference type="PRINTS" id="PR00837">
    <property type="entry name" value="V5TPXLIKE"/>
</dbReference>
<feature type="chain" id="PRO_5012503616" evidence="1">
    <location>
        <begin position="22"/>
        <end position="182"/>
    </location>
</feature>
<feature type="signal peptide" evidence="1">
    <location>
        <begin position="1"/>
        <end position="21"/>
    </location>
</feature>
<keyword evidence="4" id="KW-1185">Reference proteome</keyword>
<accession>A0A1R3GFL0</accession>
<dbReference type="FunFam" id="3.40.33.10:FF:000004">
    <property type="entry name" value="CAP, cysteine-rich secretory protein, antigen 5"/>
    <property type="match status" value="1"/>
</dbReference>
<dbReference type="AlphaFoldDB" id="A0A1R3GFL0"/>
<dbReference type="PANTHER" id="PTHR10334">
    <property type="entry name" value="CYSTEINE-RICH SECRETORY PROTEIN-RELATED"/>
    <property type="match status" value="1"/>
</dbReference>
<dbReference type="Gene3D" id="3.40.33.10">
    <property type="entry name" value="CAP"/>
    <property type="match status" value="1"/>
</dbReference>
<dbReference type="EMBL" id="AWWV01014456">
    <property type="protein sequence ID" value="OMO56810.1"/>
    <property type="molecule type" value="Genomic_DNA"/>
</dbReference>
<dbReference type="SMART" id="SM00198">
    <property type="entry name" value="SCP"/>
    <property type="match status" value="1"/>
</dbReference>
<dbReference type="InterPro" id="IPR014044">
    <property type="entry name" value="CAP_dom"/>
</dbReference>
<dbReference type="Gramene" id="OMO56810">
    <property type="protein sequence ID" value="OMO56810"/>
    <property type="gene ID" value="CCACVL1_26249"/>
</dbReference>
<comment type="caution">
    <text evidence="3">The sequence shown here is derived from an EMBL/GenBank/DDBJ whole genome shotgun (WGS) entry which is preliminary data.</text>
</comment>
<gene>
    <name evidence="3" type="ORF">CCACVL1_26249</name>
</gene>
<dbReference type="InterPro" id="IPR001283">
    <property type="entry name" value="CRISP-related"/>
</dbReference>
<keyword evidence="1" id="KW-0732">Signal</keyword>
<evidence type="ECO:0000313" key="4">
    <source>
        <dbReference type="Proteomes" id="UP000188268"/>
    </source>
</evidence>
<organism evidence="3 4">
    <name type="scientific">Corchorus capsularis</name>
    <name type="common">Jute</name>
    <dbReference type="NCBI Taxonomy" id="210143"/>
    <lineage>
        <taxon>Eukaryota</taxon>
        <taxon>Viridiplantae</taxon>
        <taxon>Streptophyta</taxon>
        <taxon>Embryophyta</taxon>
        <taxon>Tracheophyta</taxon>
        <taxon>Spermatophyta</taxon>
        <taxon>Magnoliopsida</taxon>
        <taxon>eudicotyledons</taxon>
        <taxon>Gunneridae</taxon>
        <taxon>Pentapetalae</taxon>
        <taxon>rosids</taxon>
        <taxon>malvids</taxon>
        <taxon>Malvales</taxon>
        <taxon>Malvaceae</taxon>
        <taxon>Grewioideae</taxon>
        <taxon>Apeibeae</taxon>
        <taxon>Corchorus</taxon>
    </lineage>
</organism>
<dbReference type="SUPFAM" id="SSF55797">
    <property type="entry name" value="PR-1-like"/>
    <property type="match status" value="1"/>
</dbReference>
<reference evidence="3 4" key="1">
    <citation type="submission" date="2013-09" db="EMBL/GenBank/DDBJ databases">
        <title>Corchorus capsularis genome sequencing.</title>
        <authorList>
            <person name="Alam M."/>
            <person name="Haque M.S."/>
            <person name="Islam M.S."/>
            <person name="Emdad E.M."/>
            <person name="Islam M.M."/>
            <person name="Ahmed B."/>
            <person name="Halim A."/>
            <person name="Hossen Q.M.M."/>
            <person name="Hossain M.Z."/>
            <person name="Ahmed R."/>
            <person name="Khan M.M."/>
            <person name="Islam R."/>
            <person name="Rashid M.M."/>
            <person name="Khan S.A."/>
            <person name="Rahman M.S."/>
            <person name="Alam M."/>
        </authorList>
    </citation>
    <scope>NUCLEOTIDE SEQUENCE [LARGE SCALE GENOMIC DNA]</scope>
    <source>
        <strain evidence="4">cv. CVL-1</strain>
        <tissue evidence="3">Whole seedling</tissue>
    </source>
</reference>
<dbReference type="Pfam" id="PF00188">
    <property type="entry name" value="CAP"/>
    <property type="match status" value="1"/>
</dbReference>
<sequence length="182" mass="19767">MASALVTVLVLAIFCHNVAEGYFPPAARLGNGAQAAPLLPAAAREFLEAHNQARAAVGVGPLKWSEQLANATSLLARFQRNNMNCQFANLTNHKYGANQLWSTGGAVTPRMAVDTWVREKNFYNYAANSCAPNHRCGVYTQVVWKNSSELGCAQATCKGPNLNTLTICFYNPPGNYVGERPY</sequence>
<evidence type="ECO:0000313" key="3">
    <source>
        <dbReference type="EMBL" id="OMO56810.1"/>
    </source>
</evidence>
<dbReference type="STRING" id="210143.A0A1R3GFL0"/>
<dbReference type="OrthoDB" id="337038at2759"/>
<dbReference type="CDD" id="cd05381">
    <property type="entry name" value="CAP_PR-1"/>
    <property type="match status" value="1"/>
</dbReference>
<feature type="domain" description="SCP" evidence="2">
    <location>
        <begin position="41"/>
        <end position="178"/>
    </location>
</feature>
<evidence type="ECO:0000256" key="1">
    <source>
        <dbReference type="SAM" id="SignalP"/>
    </source>
</evidence>
<dbReference type="Proteomes" id="UP000188268">
    <property type="component" value="Unassembled WGS sequence"/>
</dbReference>